<dbReference type="InParanoid" id="A0A0G4EX65"/>
<gene>
    <name evidence="1" type="ORF">Vbra_13853</name>
</gene>
<dbReference type="Proteomes" id="UP000041254">
    <property type="component" value="Unassembled WGS sequence"/>
</dbReference>
<name>A0A0G4EX65_VITBC</name>
<protein>
    <submittedName>
        <fullName evidence="1">Uncharacterized protein</fullName>
    </submittedName>
</protein>
<evidence type="ECO:0000313" key="2">
    <source>
        <dbReference type="Proteomes" id="UP000041254"/>
    </source>
</evidence>
<evidence type="ECO:0000313" key="1">
    <source>
        <dbReference type="EMBL" id="CEM03388.1"/>
    </source>
</evidence>
<dbReference type="AlphaFoldDB" id="A0A0G4EX65"/>
<proteinExistence type="predicted"/>
<dbReference type="EMBL" id="CDMY01000339">
    <property type="protein sequence ID" value="CEM03388.1"/>
    <property type="molecule type" value="Genomic_DNA"/>
</dbReference>
<reference evidence="1 2" key="1">
    <citation type="submission" date="2014-11" db="EMBL/GenBank/DDBJ databases">
        <authorList>
            <person name="Zhu J."/>
            <person name="Qi W."/>
            <person name="Song R."/>
        </authorList>
    </citation>
    <scope>NUCLEOTIDE SEQUENCE [LARGE SCALE GENOMIC DNA]</scope>
</reference>
<organism evidence="1 2">
    <name type="scientific">Vitrella brassicaformis (strain CCMP3155)</name>
    <dbReference type="NCBI Taxonomy" id="1169540"/>
    <lineage>
        <taxon>Eukaryota</taxon>
        <taxon>Sar</taxon>
        <taxon>Alveolata</taxon>
        <taxon>Colpodellida</taxon>
        <taxon>Vitrellaceae</taxon>
        <taxon>Vitrella</taxon>
    </lineage>
</organism>
<dbReference type="PhylomeDB" id="A0A0G4EX65"/>
<dbReference type="VEuPathDB" id="CryptoDB:Vbra_13853"/>
<sequence>MDMSRDELGQLFQHGDILRAIRDPDLPLAANHLYQRHRQENAPPVSSRIRCQSAVVWLPGWDTKYLSMSSFIAHLVRRNEVMHHLHTLLRRMPHAAVEGCTTSTSFCMTDGVLASRRCAERWQPALRRVGWHQPGLRSRKNT</sequence>
<accession>A0A0G4EX65</accession>
<keyword evidence="2" id="KW-1185">Reference proteome</keyword>